<feature type="transmembrane region" description="Helical" evidence="1">
    <location>
        <begin position="271"/>
        <end position="290"/>
    </location>
</feature>
<feature type="transmembrane region" description="Helical" evidence="1">
    <location>
        <begin position="678"/>
        <end position="696"/>
    </location>
</feature>
<dbReference type="PANTHER" id="PTHR38434:SF1">
    <property type="entry name" value="BLL2549 PROTEIN"/>
    <property type="match status" value="1"/>
</dbReference>
<feature type="transmembrane region" description="Helical" evidence="1">
    <location>
        <begin position="369"/>
        <end position="386"/>
    </location>
</feature>
<feature type="transmembrane region" description="Helical" evidence="1">
    <location>
        <begin position="398"/>
        <end position="419"/>
    </location>
</feature>
<protein>
    <submittedName>
        <fullName evidence="2">DUF2339 domain-containing protein</fullName>
    </submittedName>
</protein>
<dbReference type="InterPro" id="IPR014600">
    <property type="entry name" value="UCP035905_mem"/>
</dbReference>
<feature type="transmembrane region" description="Helical" evidence="1">
    <location>
        <begin position="530"/>
        <end position="549"/>
    </location>
</feature>
<feature type="transmembrane region" description="Helical" evidence="1">
    <location>
        <begin position="645"/>
        <end position="666"/>
    </location>
</feature>
<keyword evidence="1" id="KW-1133">Transmembrane helix</keyword>
<feature type="transmembrane region" description="Helical" evidence="1">
    <location>
        <begin position="439"/>
        <end position="457"/>
    </location>
</feature>
<feature type="transmembrane region" description="Helical" evidence="1">
    <location>
        <begin position="103"/>
        <end position="120"/>
    </location>
</feature>
<feature type="transmembrane region" description="Helical" evidence="1">
    <location>
        <begin position="620"/>
        <end position="638"/>
    </location>
</feature>
<feature type="transmembrane region" description="Helical" evidence="1">
    <location>
        <begin position="815"/>
        <end position="834"/>
    </location>
</feature>
<evidence type="ECO:0000313" key="2">
    <source>
        <dbReference type="EMBL" id="QCO56199.1"/>
    </source>
</evidence>
<accession>A0A4P8EH74</accession>
<dbReference type="OrthoDB" id="5422830at2"/>
<feature type="transmembrane region" description="Helical" evidence="1">
    <location>
        <begin position="336"/>
        <end position="357"/>
    </location>
</feature>
<keyword evidence="1" id="KW-0812">Transmembrane</keyword>
<dbReference type="KEGG" id="pseb:EOK75_10950"/>
<feature type="transmembrane region" description="Helical" evidence="1">
    <location>
        <begin position="866"/>
        <end position="885"/>
    </location>
</feature>
<feature type="transmembrane region" description="Helical" evidence="1">
    <location>
        <begin position="469"/>
        <end position="491"/>
    </location>
</feature>
<proteinExistence type="predicted"/>
<dbReference type="PIRSF" id="PIRSF035905">
    <property type="entry name" value="UCP035905_mp"/>
    <property type="match status" value="1"/>
</dbReference>
<feature type="transmembrane region" description="Helical" evidence="1">
    <location>
        <begin position="6"/>
        <end position="27"/>
    </location>
</feature>
<keyword evidence="3" id="KW-1185">Reference proteome</keyword>
<dbReference type="InterPro" id="IPR019286">
    <property type="entry name" value="DUF2339_TM"/>
</dbReference>
<reference evidence="2 3" key="1">
    <citation type="submission" date="2019-05" db="EMBL/GenBank/DDBJ databases">
        <title>Pseudorhodobacter turbinis sp. nov., isolated from the gut of the Korean turban shell.</title>
        <authorList>
            <person name="Jeong Y.-S."/>
            <person name="Kang W.-R."/>
            <person name="Bae J.-W."/>
        </authorList>
    </citation>
    <scope>NUCLEOTIDE SEQUENCE [LARGE SCALE GENOMIC DNA]</scope>
    <source>
        <strain evidence="2 3">S12M18</strain>
    </source>
</reference>
<keyword evidence="1" id="KW-0472">Membrane</keyword>
<dbReference type="Proteomes" id="UP000298631">
    <property type="component" value="Chromosome"/>
</dbReference>
<feature type="transmembrane region" description="Helical" evidence="1">
    <location>
        <begin position="750"/>
        <end position="768"/>
    </location>
</feature>
<dbReference type="Pfam" id="PF10101">
    <property type="entry name" value="DUF2339"/>
    <property type="match status" value="1"/>
</dbReference>
<feature type="transmembrane region" description="Helical" evidence="1">
    <location>
        <begin position="171"/>
        <end position="191"/>
    </location>
</feature>
<organism evidence="2 3">
    <name type="scientific">Pseudorhodobacter turbinis</name>
    <dbReference type="NCBI Taxonomy" id="2500533"/>
    <lineage>
        <taxon>Bacteria</taxon>
        <taxon>Pseudomonadati</taxon>
        <taxon>Pseudomonadota</taxon>
        <taxon>Alphaproteobacteria</taxon>
        <taxon>Rhodobacterales</taxon>
        <taxon>Paracoccaceae</taxon>
        <taxon>Pseudorhodobacter</taxon>
    </lineage>
</organism>
<feature type="transmembrane region" description="Helical" evidence="1">
    <location>
        <begin position="708"/>
        <end position="730"/>
    </location>
</feature>
<feature type="transmembrane region" description="Helical" evidence="1">
    <location>
        <begin position="775"/>
        <end position="795"/>
    </location>
</feature>
<feature type="transmembrane region" description="Helical" evidence="1">
    <location>
        <begin position="579"/>
        <end position="600"/>
    </location>
</feature>
<feature type="transmembrane region" description="Helical" evidence="1">
    <location>
        <begin position="843"/>
        <end position="860"/>
    </location>
</feature>
<evidence type="ECO:0000256" key="1">
    <source>
        <dbReference type="SAM" id="Phobius"/>
    </source>
</evidence>
<dbReference type="RefSeq" id="WP_137193983.1">
    <property type="nucleotide sequence ID" value="NZ_CP039964.1"/>
</dbReference>
<feature type="transmembrane region" description="Helical" evidence="1">
    <location>
        <begin position="296"/>
        <end position="315"/>
    </location>
</feature>
<feature type="transmembrane region" description="Helical" evidence="1">
    <location>
        <begin position="248"/>
        <end position="264"/>
    </location>
</feature>
<sequence length="901" mass="96141">MGEFELLITLAAIGVLLSVVLVPYLFISHLGLKARFKKLERLVEQLQANRPAPEGLPQPAVEMPVQAEVARPDPTPSEEVQPAPHVFDPGLFDGLAVWLRENWVLAIAAASLALAGLFMVQYGVENGLLTPFWRVMGALGFGAALIAGGEFIRRRAGDEDADGDATGATRFLPSTLSGAGIIVLYVGVFSARALYGLIEPVTTLLGLAGVSVVALVLGWFYGPVLAAVGIFGATLAPFMTGSSSDSSWMVHYYLAMVAIVALGIDTIKRWAWVSILGLAVTLGGMAVLYAARGADLHFLAGVLITTFAAFAIPERGITPRQSGASMLEMLRSRGKILPAFPTRLTFGATLAAGFAALWVQADAGSADTVWLAILALALLLVATTIWTREAPALYDHALIPGMAFLAVIALEGIYYGALFRGFHATVLPVDGGPTSGPPATVWVLAAIGAAGSCLMFARMQWAVGARPAAASFWAFAAAVFAPATVLMLEFLWTPASLLGQYPWALAAIAMAALMVLFAARTALGDEGAPLRTGLLSVAALTLITLAFFLVLTKSALTVALAVTVLGTVLLDRRHALPPLSLFVQIAVAIITFRLVIWPGLDWAAHWDYAEQAYSTAYLEVAFSFLGPLALLGVAWWISRGRRLKTALVLESACWTILGVFLAITLLRAAPREASDSHWVMGLMSTIWVALTLNQLYRMRGGNRFMTLLRALVAGAYGLAALGTLAVLLTFSNPLRAYDEIIAGPPLFDSLALAFLPLAAVFAVAAWKITHFGRRLRIAFTLAASLCVAAYTGMEIRRLWRGRDLTVPGFTDAELYSYTLAMLIAAVALLMFAFAKRSVPLRKVAMAGVALTVAKVFLVDMSGLSGLIRVFSFMGLGLSLVALTWLNRKMTAQWDRKPPSES</sequence>
<gene>
    <name evidence="2" type="ORF">EOK75_10950</name>
</gene>
<dbReference type="AlphaFoldDB" id="A0A4P8EH74"/>
<name>A0A4P8EH74_9RHOB</name>
<feature type="transmembrane region" description="Helical" evidence="1">
    <location>
        <begin position="555"/>
        <end position="572"/>
    </location>
</feature>
<dbReference type="EMBL" id="CP039964">
    <property type="protein sequence ID" value="QCO56199.1"/>
    <property type="molecule type" value="Genomic_DNA"/>
</dbReference>
<dbReference type="PANTHER" id="PTHR38434">
    <property type="entry name" value="BLL2549 PROTEIN"/>
    <property type="match status" value="1"/>
</dbReference>
<feature type="transmembrane region" description="Helical" evidence="1">
    <location>
        <begin position="503"/>
        <end position="523"/>
    </location>
</feature>
<evidence type="ECO:0000313" key="3">
    <source>
        <dbReference type="Proteomes" id="UP000298631"/>
    </source>
</evidence>